<name>A0A8E5HX81_USTVR</name>
<dbReference type="PANTHER" id="PTHR22642:SF2">
    <property type="entry name" value="PROTEIN LONG AFTER FAR-RED 3"/>
    <property type="match status" value="1"/>
</dbReference>
<dbReference type="SUPFAM" id="SSF51338">
    <property type="entry name" value="Composite domain of metallo-dependent hydrolases"/>
    <property type="match status" value="1"/>
</dbReference>
<dbReference type="CDD" id="cd01300">
    <property type="entry name" value="YtcJ_like"/>
    <property type="match status" value="1"/>
</dbReference>
<feature type="signal peptide" evidence="2">
    <location>
        <begin position="1"/>
        <end position="22"/>
    </location>
</feature>
<keyword evidence="2" id="KW-0732">Signal</keyword>
<dbReference type="PANTHER" id="PTHR22642">
    <property type="entry name" value="IMIDAZOLONEPROPIONASE"/>
    <property type="match status" value="1"/>
</dbReference>
<dbReference type="GeneID" id="66068088"/>
<dbReference type="Pfam" id="PF07969">
    <property type="entry name" value="Amidohydro_3"/>
    <property type="match status" value="1"/>
</dbReference>
<dbReference type="RefSeq" id="XP_043000743.1">
    <property type="nucleotide sequence ID" value="XM_043144808.1"/>
</dbReference>
<dbReference type="InterPro" id="IPR013108">
    <property type="entry name" value="Amidohydro_3"/>
</dbReference>
<proteinExistence type="predicted"/>
<evidence type="ECO:0000313" key="5">
    <source>
        <dbReference type="Proteomes" id="UP000027002"/>
    </source>
</evidence>
<dbReference type="Gene3D" id="3.20.20.140">
    <property type="entry name" value="Metal-dependent hydrolases"/>
    <property type="match status" value="1"/>
</dbReference>
<feature type="compositionally biased region" description="Basic and acidic residues" evidence="1">
    <location>
        <begin position="589"/>
        <end position="598"/>
    </location>
</feature>
<dbReference type="GO" id="GO:0016810">
    <property type="term" value="F:hydrolase activity, acting on carbon-nitrogen (but not peptide) bonds"/>
    <property type="evidence" value="ECO:0007669"/>
    <property type="project" value="InterPro"/>
</dbReference>
<evidence type="ECO:0000313" key="4">
    <source>
        <dbReference type="EMBL" id="QUC23070.1"/>
    </source>
</evidence>
<dbReference type="Gene3D" id="2.30.40.10">
    <property type="entry name" value="Urease, subunit C, domain 1"/>
    <property type="match status" value="1"/>
</dbReference>
<feature type="chain" id="PRO_5034476089" description="Amidohydrolase 3 domain-containing protein" evidence="2">
    <location>
        <begin position="23"/>
        <end position="605"/>
    </location>
</feature>
<dbReference type="Gene3D" id="3.10.310.70">
    <property type="match status" value="1"/>
</dbReference>
<feature type="domain" description="Amidohydrolase 3" evidence="3">
    <location>
        <begin position="99"/>
        <end position="586"/>
    </location>
</feature>
<evidence type="ECO:0000256" key="2">
    <source>
        <dbReference type="SAM" id="SignalP"/>
    </source>
</evidence>
<sequence length="605" mass="66545">MPSSPPLRWGALLSVATAIVFAFVLNAHQGPSGPGSGDAAVYCYAGVRTLDRNRPAANCFSVANGVFTRVWRDAAIAHDDARSSDARSNDGEHPTQHDGHVIPGLWDGHGHLMAWGEFLHSVDLFDAQDLSEVRKRLASYLKDNPDAGKKDNWLRGAGWDQDLYGRMPTAGDLELDPALKGAHVMLDRNDGHCIWVSKAVLDMLPGNMTDVPGGQIIRDPGPGVFCDAAMGPVTDLWPPATKKTRTTFVRDAMRDLNRVGLVGVHDASTPPAEVQLYSELADTDDWTVRVYGMLECSDQNQYCPGSATKIARDDGRFWVQSVKLFADGALGSWGSALLEPYADRKDKTGTLLINATALTDLAKLWAQAGFQVNVHAIGDRANRQVVDAFVAALRHVCPGATTDRGLRACQARRRFRIEHAQIVHPDDQARMHRVGLIPSLQPTHATDDMRFALARLGARRTRHSAYRMRSYLDLLPILGSDFPVEPPNPLHGIYAAVTRKSPRTGLGLANSTLGWHADEALTLDQAVWGFTGAPARGAFLEHRAGVIKPGAFADWLVLDEPLERVDIEDLRTLTVRETWVAGKRVYSRRRQEEEEEKRKKAARQP</sequence>
<organism evidence="4 5">
    <name type="scientific">Ustilaginoidea virens</name>
    <name type="common">Rice false smut fungus</name>
    <name type="synonym">Villosiclava virens</name>
    <dbReference type="NCBI Taxonomy" id="1159556"/>
    <lineage>
        <taxon>Eukaryota</taxon>
        <taxon>Fungi</taxon>
        <taxon>Dikarya</taxon>
        <taxon>Ascomycota</taxon>
        <taxon>Pezizomycotina</taxon>
        <taxon>Sordariomycetes</taxon>
        <taxon>Hypocreomycetidae</taxon>
        <taxon>Hypocreales</taxon>
        <taxon>Clavicipitaceae</taxon>
        <taxon>Ustilaginoidea</taxon>
    </lineage>
</organism>
<dbReference type="InterPro" id="IPR032466">
    <property type="entry name" value="Metal_Hydrolase"/>
</dbReference>
<dbReference type="InterPro" id="IPR011059">
    <property type="entry name" value="Metal-dep_hydrolase_composite"/>
</dbReference>
<gene>
    <name evidence="4" type="ORF">UV8b_07311</name>
</gene>
<dbReference type="KEGG" id="uvi:66068088"/>
<dbReference type="EMBL" id="CP072758">
    <property type="protein sequence ID" value="QUC23070.1"/>
    <property type="molecule type" value="Genomic_DNA"/>
</dbReference>
<reference evidence="4" key="1">
    <citation type="submission" date="2020-03" db="EMBL/GenBank/DDBJ databases">
        <title>A mixture of massive structural variations and highly conserved coding sequences in Ustilaginoidea virens genome.</title>
        <authorList>
            <person name="Zhang K."/>
            <person name="Zhao Z."/>
            <person name="Zhang Z."/>
            <person name="Li Y."/>
            <person name="Hsiang T."/>
            <person name="Sun W."/>
        </authorList>
    </citation>
    <scope>NUCLEOTIDE SEQUENCE</scope>
    <source>
        <strain evidence="4">UV-8b</strain>
    </source>
</reference>
<keyword evidence="5" id="KW-1185">Reference proteome</keyword>
<accession>A0A8E5HX81</accession>
<dbReference type="OrthoDB" id="3501663at2759"/>
<dbReference type="SUPFAM" id="SSF51556">
    <property type="entry name" value="Metallo-dependent hydrolases"/>
    <property type="match status" value="1"/>
</dbReference>
<protein>
    <recommendedName>
        <fullName evidence="3">Amidohydrolase 3 domain-containing protein</fullName>
    </recommendedName>
</protein>
<feature type="region of interest" description="Disordered" evidence="1">
    <location>
        <begin position="586"/>
        <end position="605"/>
    </location>
</feature>
<dbReference type="Proteomes" id="UP000027002">
    <property type="component" value="Chromosome 6"/>
</dbReference>
<evidence type="ECO:0000259" key="3">
    <source>
        <dbReference type="Pfam" id="PF07969"/>
    </source>
</evidence>
<dbReference type="AlphaFoldDB" id="A0A8E5HX81"/>
<dbReference type="InterPro" id="IPR033932">
    <property type="entry name" value="YtcJ-like"/>
</dbReference>
<evidence type="ECO:0000256" key="1">
    <source>
        <dbReference type="SAM" id="MobiDB-lite"/>
    </source>
</evidence>